<reference evidence="1" key="1">
    <citation type="submission" date="2021-06" db="EMBL/GenBank/DDBJ databases">
        <authorList>
            <person name="Kallberg Y."/>
            <person name="Tangrot J."/>
            <person name="Rosling A."/>
        </authorList>
    </citation>
    <scope>NUCLEOTIDE SEQUENCE</scope>
    <source>
        <strain evidence="1">AU212A</strain>
    </source>
</reference>
<proteinExistence type="predicted"/>
<sequence>MSDSTTNATIEHKSPEDEFNIYIMEFLSTLKSEGETEEELDPEARSDLIKEIIELQGGLK</sequence>
<keyword evidence="2" id="KW-1185">Reference proteome</keyword>
<gene>
    <name evidence="1" type="ORF">SCALOS_LOCUS6488</name>
</gene>
<feature type="non-terminal residue" evidence="1">
    <location>
        <position position="60"/>
    </location>
</feature>
<dbReference type="EMBL" id="CAJVPM010012459">
    <property type="protein sequence ID" value="CAG8588532.1"/>
    <property type="molecule type" value="Genomic_DNA"/>
</dbReference>
<dbReference type="Proteomes" id="UP000789860">
    <property type="component" value="Unassembled WGS sequence"/>
</dbReference>
<accession>A0ACA9MF64</accession>
<evidence type="ECO:0000313" key="1">
    <source>
        <dbReference type="EMBL" id="CAG8588532.1"/>
    </source>
</evidence>
<protein>
    <submittedName>
        <fullName evidence="1">10529_t:CDS:1</fullName>
    </submittedName>
</protein>
<comment type="caution">
    <text evidence="1">The sequence shown here is derived from an EMBL/GenBank/DDBJ whole genome shotgun (WGS) entry which is preliminary data.</text>
</comment>
<name>A0ACA9MF64_9GLOM</name>
<organism evidence="1 2">
    <name type="scientific">Scutellospora calospora</name>
    <dbReference type="NCBI Taxonomy" id="85575"/>
    <lineage>
        <taxon>Eukaryota</taxon>
        <taxon>Fungi</taxon>
        <taxon>Fungi incertae sedis</taxon>
        <taxon>Mucoromycota</taxon>
        <taxon>Glomeromycotina</taxon>
        <taxon>Glomeromycetes</taxon>
        <taxon>Diversisporales</taxon>
        <taxon>Gigasporaceae</taxon>
        <taxon>Scutellospora</taxon>
    </lineage>
</organism>
<evidence type="ECO:0000313" key="2">
    <source>
        <dbReference type="Proteomes" id="UP000789860"/>
    </source>
</evidence>